<dbReference type="Proteomes" id="UP000284178">
    <property type="component" value="Unassembled WGS sequence"/>
</dbReference>
<sequence length="110" mass="12631">MRVVSSIIFPFEIKKVGDKHKLLHSAGFAGFAEAQASRKYQYYYDSKINGLSDENEIHFYGFVNAPAGVCARKGICLRIYLSKRFYLPHLVIAIIKERGEMKCHTRRDSN</sequence>
<dbReference type="AlphaFoldDB" id="A0A412G6J4"/>
<name>A0A412G6J4_9FIRM</name>
<protein>
    <submittedName>
        <fullName evidence="1">Uncharacterized protein</fullName>
    </submittedName>
</protein>
<reference evidence="1 2" key="1">
    <citation type="submission" date="2018-08" db="EMBL/GenBank/DDBJ databases">
        <title>A genome reference for cultivated species of the human gut microbiota.</title>
        <authorList>
            <person name="Zou Y."/>
            <person name="Xue W."/>
            <person name="Luo G."/>
        </authorList>
    </citation>
    <scope>NUCLEOTIDE SEQUENCE [LARGE SCALE GENOMIC DNA]</scope>
    <source>
        <strain evidence="1 2">AF24-29</strain>
    </source>
</reference>
<comment type="caution">
    <text evidence="1">The sequence shown here is derived from an EMBL/GenBank/DDBJ whole genome shotgun (WGS) entry which is preliminary data.</text>
</comment>
<dbReference type="RefSeq" id="WP_117892597.1">
    <property type="nucleotide sequence ID" value="NZ_CABJCV010000001.1"/>
</dbReference>
<evidence type="ECO:0000313" key="1">
    <source>
        <dbReference type="EMBL" id="RGR76908.1"/>
    </source>
</evidence>
<proteinExistence type="predicted"/>
<gene>
    <name evidence="1" type="ORF">DWY25_01035</name>
</gene>
<accession>A0A412G6J4</accession>
<dbReference type="GeneID" id="83013994"/>
<keyword evidence="2" id="KW-1185">Reference proteome</keyword>
<organism evidence="1 2">
    <name type="scientific">Holdemania filiformis</name>
    <dbReference type="NCBI Taxonomy" id="61171"/>
    <lineage>
        <taxon>Bacteria</taxon>
        <taxon>Bacillati</taxon>
        <taxon>Bacillota</taxon>
        <taxon>Erysipelotrichia</taxon>
        <taxon>Erysipelotrichales</taxon>
        <taxon>Erysipelotrichaceae</taxon>
        <taxon>Holdemania</taxon>
    </lineage>
</organism>
<evidence type="ECO:0000313" key="2">
    <source>
        <dbReference type="Proteomes" id="UP000284178"/>
    </source>
</evidence>
<dbReference type="EMBL" id="QRUP01000001">
    <property type="protein sequence ID" value="RGR76908.1"/>
    <property type="molecule type" value="Genomic_DNA"/>
</dbReference>